<proteinExistence type="predicted"/>
<evidence type="ECO:0008006" key="3">
    <source>
        <dbReference type="Google" id="ProtNLM"/>
    </source>
</evidence>
<dbReference type="EMBL" id="JBHTLQ010000006">
    <property type="protein sequence ID" value="MFD1189764.1"/>
    <property type="molecule type" value="Genomic_DNA"/>
</dbReference>
<comment type="caution">
    <text evidence="1">The sequence shown here is derived from an EMBL/GenBank/DDBJ whole genome shotgun (WGS) entry which is preliminary data.</text>
</comment>
<reference evidence="2" key="1">
    <citation type="journal article" date="2019" name="Int. J. Syst. Evol. Microbiol.">
        <title>The Global Catalogue of Microorganisms (GCM) 10K type strain sequencing project: providing services to taxonomists for standard genome sequencing and annotation.</title>
        <authorList>
            <consortium name="The Broad Institute Genomics Platform"/>
            <consortium name="The Broad Institute Genome Sequencing Center for Infectious Disease"/>
            <person name="Wu L."/>
            <person name="Ma J."/>
        </authorList>
    </citation>
    <scope>NUCLEOTIDE SEQUENCE [LARGE SCALE GENOMIC DNA]</scope>
    <source>
        <strain evidence="2">CCUG 55074</strain>
    </source>
</reference>
<protein>
    <recommendedName>
        <fullName evidence="3">Oxidoreductase</fullName>
    </recommendedName>
</protein>
<dbReference type="InterPro" id="IPR029052">
    <property type="entry name" value="Metallo-depent_PP-like"/>
</dbReference>
<accession>A0ABW3SY13</accession>
<evidence type="ECO:0000313" key="1">
    <source>
        <dbReference type="EMBL" id="MFD1189764.1"/>
    </source>
</evidence>
<organism evidence="1 2">
    <name type="scientific">Phenylobacterium conjunctum</name>
    <dbReference type="NCBI Taxonomy" id="1298959"/>
    <lineage>
        <taxon>Bacteria</taxon>
        <taxon>Pseudomonadati</taxon>
        <taxon>Pseudomonadota</taxon>
        <taxon>Alphaproteobacteria</taxon>
        <taxon>Caulobacterales</taxon>
        <taxon>Caulobacteraceae</taxon>
        <taxon>Phenylobacterium</taxon>
    </lineage>
</organism>
<evidence type="ECO:0000313" key="2">
    <source>
        <dbReference type="Proteomes" id="UP001597216"/>
    </source>
</evidence>
<name>A0ABW3SY13_9CAUL</name>
<dbReference type="SUPFAM" id="SSF56300">
    <property type="entry name" value="Metallo-dependent phosphatases"/>
    <property type="match status" value="1"/>
</dbReference>
<sequence length="392" mass="43468">MHSPLKIDEALFEYATPRQRELLEAVNQYGGARAASAALGVNKNRFHQSLKAVRKRAALQGYAPDHDMRRPVPDGFKVKGVSTFYDRDGAVRGQWVKSTADHERRAELLREAAEAMAEDLPRLDPIEPPAQTMAALANLYTVTDYHLGMYAWAAEGGADWSLDIAERTLLAAFGQMVASAPRARVGIVNIQGDFLHTDGPTPVTPTHGHILDASGRFSQMVRAAIRVIRRVVDLALMRHERVDLVIVAGNHDLSSAMWLRHMFSALYEAEPRLVVNDSEIPFYVVQHGEVMLGFHHGHTVKNDALPGLFAAQFPKVWGATTRRYAHCGHRHHAEEKEHAGMTVVQHPTLAARDAYATYGGWIADRAAQAITYHERFGQVGRVVVTPDMLETA</sequence>
<gene>
    <name evidence="1" type="ORF">ACFQ27_04160</name>
</gene>
<keyword evidence="2" id="KW-1185">Reference proteome</keyword>
<dbReference type="RefSeq" id="WP_377352710.1">
    <property type="nucleotide sequence ID" value="NZ_JBHTLQ010000006.1"/>
</dbReference>
<dbReference type="Proteomes" id="UP001597216">
    <property type="component" value="Unassembled WGS sequence"/>
</dbReference>